<protein>
    <submittedName>
        <fullName evidence="2">Uncharacterized protein</fullName>
    </submittedName>
</protein>
<name>A0ABD3AD59_9GENT</name>
<dbReference type="EMBL" id="JBJUIK010000004">
    <property type="protein sequence ID" value="KAL3529614.1"/>
    <property type="molecule type" value="Genomic_DNA"/>
</dbReference>
<gene>
    <name evidence="2" type="ORF">ACH5RR_008936</name>
</gene>
<evidence type="ECO:0000313" key="2">
    <source>
        <dbReference type="EMBL" id="KAL3529614.1"/>
    </source>
</evidence>
<comment type="caution">
    <text evidence="2">The sequence shown here is derived from an EMBL/GenBank/DDBJ whole genome shotgun (WGS) entry which is preliminary data.</text>
</comment>
<keyword evidence="3" id="KW-1185">Reference proteome</keyword>
<sequence length="127" mass="14350">MHLWLKRKVATSDEPKLMLEMVTREEFLRLEGKLENMQLVTKILWDRIRALEEKMAELTVRKQSSIGAIDLSTSKKSLCNHKALSQILLVRLKGVESPYSPTTNTNRVVSTSSKNGYGVSNPCKSGM</sequence>
<organism evidence="2 3">
    <name type="scientific">Cinchona calisaya</name>
    <dbReference type="NCBI Taxonomy" id="153742"/>
    <lineage>
        <taxon>Eukaryota</taxon>
        <taxon>Viridiplantae</taxon>
        <taxon>Streptophyta</taxon>
        <taxon>Embryophyta</taxon>
        <taxon>Tracheophyta</taxon>
        <taxon>Spermatophyta</taxon>
        <taxon>Magnoliopsida</taxon>
        <taxon>eudicotyledons</taxon>
        <taxon>Gunneridae</taxon>
        <taxon>Pentapetalae</taxon>
        <taxon>asterids</taxon>
        <taxon>lamiids</taxon>
        <taxon>Gentianales</taxon>
        <taxon>Rubiaceae</taxon>
        <taxon>Cinchonoideae</taxon>
        <taxon>Cinchoneae</taxon>
        <taxon>Cinchona</taxon>
    </lineage>
</organism>
<dbReference type="AlphaFoldDB" id="A0ABD3AD59"/>
<accession>A0ABD3AD59</accession>
<evidence type="ECO:0000313" key="3">
    <source>
        <dbReference type="Proteomes" id="UP001630127"/>
    </source>
</evidence>
<feature type="region of interest" description="Disordered" evidence="1">
    <location>
        <begin position="100"/>
        <end position="127"/>
    </location>
</feature>
<proteinExistence type="predicted"/>
<dbReference type="Proteomes" id="UP001630127">
    <property type="component" value="Unassembled WGS sequence"/>
</dbReference>
<evidence type="ECO:0000256" key="1">
    <source>
        <dbReference type="SAM" id="MobiDB-lite"/>
    </source>
</evidence>
<reference evidence="2 3" key="1">
    <citation type="submission" date="2024-11" db="EMBL/GenBank/DDBJ databases">
        <title>A near-complete genome assembly of Cinchona calisaya.</title>
        <authorList>
            <person name="Lian D.C."/>
            <person name="Zhao X.W."/>
            <person name="Wei L."/>
        </authorList>
    </citation>
    <scope>NUCLEOTIDE SEQUENCE [LARGE SCALE GENOMIC DNA]</scope>
    <source>
        <tissue evidence="2">Nenye</tissue>
    </source>
</reference>
<feature type="compositionally biased region" description="Low complexity" evidence="1">
    <location>
        <begin position="100"/>
        <end position="113"/>
    </location>
</feature>